<reference evidence="9 10" key="1">
    <citation type="submission" date="2018-10" db="EMBL/GenBank/DDBJ databases">
        <title>Draft genome sequence of Bacillus salarius IM0101, isolated from a hypersaline soil in Inner Mongolia, China.</title>
        <authorList>
            <person name="Yamprayoonswat W."/>
            <person name="Boonvisut S."/>
            <person name="Jumpathong W."/>
            <person name="Sittihan S."/>
            <person name="Ruangsuj P."/>
            <person name="Wanthongcharoen S."/>
            <person name="Thongpramul N."/>
            <person name="Pimmason S."/>
            <person name="Yu B."/>
            <person name="Yasawong M."/>
        </authorList>
    </citation>
    <scope>NUCLEOTIDE SEQUENCE [LARGE SCALE GENOMIC DNA]</scope>
    <source>
        <strain evidence="9 10">IM0101</strain>
    </source>
</reference>
<dbReference type="InterPro" id="IPR013324">
    <property type="entry name" value="RNA_pol_sigma_r3/r4-like"/>
</dbReference>
<dbReference type="Proteomes" id="UP000275076">
    <property type="component" value="Unassembled WGS sequence"/>
</dbReference>
<dbReference type="SUPFAM" id="SSF88659">
    <property type="entry name" value="Sigma3 and sigma4 domains of RNA polymerase sigma factors"/>
    <property type="match status" value="1"/>
</dbReference>
<sequence>MQEEFERLYETYHHSLFQYLFYMIRDKEAAEELVQEVYIKVFHSIDSFEGKSSEKTWLYSIARHVGIDWIRKQNRKKRKWLGVLGPLSKEEVRDPAPLPEEVVSAKDEAREVFEGMEHCTPDQRQVLVLRYVDSMSIKETAEILGWSESKVKTTQHRAIKKLKDVLGDYNHTSERRVEQ</sequence>
<evidence type="ECO:0000259" key="7">
    <source>
        <dbReference type="Pfam" id="PF04542"/>
    </source>
</evidence>
<evidence type="ECO:0000256" key="6">
    <source>
        <dbReference type="RuleBase" id="RU000716"/>
    </source>
</evidence>
<dbReference type="SUPFAM" id="SSF88946">
    <property type="entry name" value="Sigma2 domain of RNA polymerase sigma factors"/>
    <property type="match status" value="1"/>
</dbReference>
<dbReference type="AlphaFoldDB" id="A0A428N9F0"/>
<proteinExistence type="inferred from homology"/>
<dbReference type="GO" id="GO:0006950">
    <property type="term" value="P:response to stress"/>
    <property type="evidence" value="ECO:0007669"/>
    <property type="project" value="UniProtKB-ARBA"/>
</dbReference>
<name>A0A428N9F0_9BACI</name>
<evidence type="ECO:0000256" key="3">
    <source>
        <dbReference type="ARBA" id="ARBA00023082"/>
    </source>
</evidence>
<dbReference type="GO" id="GO:0016987">
    <property type="term" value="F:sigma factor activity"/>
    <property type="evidence" value="ECO:0007669"/>
    <property type="project" value="UniProtKB-KW"/>
</dbReference>
<dbReference type="OrthoDB" id="9794508at2"/>
<comment type="similarity">
    <text evidence="1 6">Belongs to the sigma-70 factor family. ECF subfamily.</text>
</comment>
<dbReference type="PANTHER" id="PTHR43133:SF60">
    <property type="entry name" value="RNA POLYMERASE SIGMA FACTOR SIGV"/>
    <property type="match status" value="1"/>
</dbReference>
<dbReference type="InterPro" id="IPR014284">
    <property type="entry name" value="RNA_pol_sigma-70_dom"/>
</dbReference>
<comment type="caution">
    <text evidence="9">The sequence shown here is derived from an EMBL/GenBank/DDBJ whole genome shotgun (WGS) entry which is preliminary data.</text>
</comment>
<keyword evidence="2 6" id="KW-0805">Transcription regulation</keyword>
<evidence type="ECO:0000256" key="4">
    <source>
        <dbReference type="ARBA" id="ARBA00023125"/>
    </source>
</evidence>
<dbReference type="CDD" id="cd06171">
    <property type="entry name" value="Sigma70_r4"/>
    <property type="match status" value="1"/>
</dbReference>
<evidence type="ECO:0000313" key="10">
    <source>
        <dbReference type="Proteomes" id="UP000275076"/>
    </source>
</evidence>
<dbReference type="InterPro" id="IPR036388">
    <property type="entry name" value="WH-like_DNA-bd_sf"/>
</dbReference>
<dbReference type="InterPro" id="IPR007627">
    <property type="entry name" value="RNA_pol_sigma70_r2"/>
</dbReference>
<evidence type="ECO:0000256" key="5">
    <source>
        <dbReference type="ARBA" id="ARBA00023163"/>
    </source>
</evidence>
<dbReference type="Pfam" id="PF04542">
    <property type="entry name" value="Sigma70_r2"/>
    <property type="match status" value="1"/>
</dbReference>
<evidence type="ECO:0000259" key="8">
    <source>
        <dbReference type="Pfam" id="PF08281"/>
    </source>
</evidence>
<dbReference type="InterPro" id="IPR000838">
    <property type="entry name" value="RNA_pol_sigma70_ECF_CS"/>
</dbReference>
<keyword evidence="3 6" id="KW-0731">Sigma factor</keyword>
<gene>
    <name evidence="9" type="ORF">D7Z54_03920</name>
</gene>
<dbReference type="Gene3D" id="1.10.1740.10">
    <property type="match status" value="1"/>
</dbReference>
<dbReference type="RefSeq" id="WP_125554540.1">
    <property type="nucleotide sequence ID" value="NZ_RBVX01000002.1"/>
</dbReference>
<dbReference type="Gene3D" id="1.10.10.10">
    <property type="entry name" value="Winged helix-like DNA-binding domain superfamily/Winged helix DNA-binding domain"/>
    <property type="match status" value="1"/>
</dbReference>
<evidence type="ECO:0000313" key="9">
    <source>
        <dbReference type="EMBL" id="RSL34981.1"/>
    </source>
</evidence>
<dbReference type="NCBIfam" id="TIGR02937">
    <property type="entry name" value="sigma70-ECF"/>
    <property type="match status" value="1"/>
</dbReference>
<feature type="domain" description="RNA polymerase sigma-70 region 2" evidence="7">
    <location>
        <begin position="8"/>
        <end position="75"/>
    </location>
</feature>
<dbReference type="GO" id="GO:0006352">
    <property type="term" value="P:DNA-templated transcription initiation"/>
    <property type="evidence" value="ECO:0007669"/>
    <property type="project" value="InterPro"/>
</dbReference>
<accession>A0A428N9F0</accession>
<dbReference type="InterPro" id="IPR039425">
    <property type="entry name" value="RNA_pol_sigma-70-like"/>
</dbReference>
<keyword evidence="10" id="KW-1185">Reference proteome</keyword>
<dbReference type="InterPro" id="IPR013325">
    <property type="entry name" value="RNA_pol_sigma_r2"/>
</dbReference>
<organism evidence="9 10">
    <name type="scientific">Salibacterium salarium</name>
    <dbReference type="NCBI Taxonomy" id="284579"/>
    <lineage>
        <taxon>Bacteria</taxon>
        <taxon>Bacillati</taxon>
        <taxon>Bacillota</taxon>
        <taxon>Bacilli</taxon>
        <taxon>Bacillales</taxon>
        <taxon>Bacillaceae</taxon>
    </lineage>
</organism>
<dbReference type="PANTHER" id="PTHR43133">
    <property type="entry name" value="RNA POLYMERASE ECF-TYPE SIGMA FACTO"/>
    <property type="match status" value="1"/>
</dbReference>
<feature type="domain" description="RNA polymerase sigma factor 70 region 4 type 2" evidence="8">
    <location>
        <begin position="120"/>
        <end position="162"/>
    </location>
</feature>
<dbReference type="InterPro" id="IPR013249">
    <property type="entry name" value="RNA_pol_sigma70_r4_t2"/>
</dbReference>
<protein>
    <recommendedName>
        <fullName evidence="6">RNA polymerase sigma factor</fullName>
    </recommendedName>
</protein>
<dbReference type="GO" id="GO:0003677">
    <property type="term" value="F:DNA binding"/>
    <property type="evidence" value="ECO:0007669"/>
    <property type="project" value="UniProtKB-KW"/>
</dbReference>
<dbReference type="EMBL" id="RBVX01000002">
    <property type="protein sequence ID" value="RSL34981.1"/>
    <property type="molecule type" value="Genomic_DNA"/>
</dbReference>
<evidence type="ECO:0000256" key="1">
    <source>
        <dbReference type="ARBA" id="ARBA00010641"/>
    </source>
</evidence>
<dbReference type="PROSITE" id="PS01063">
    <property type="entry name" value="SIGMA70_ECF"/>
    <property type="match status" value="1"/>
</dbReference>
<evidence type="ECO:0000256" key="2">
    <source>
        <dbReference type="ARBA" id="ARBA00023015"/>
    </source>
</evidence>
<keyword evidence="4 6" id="KW-0238">DNA-binding</keyword>
<dbReference type="Pfam" id="PF08281">
    <property type="entry name" value="Sigma70_r4_2"/>
    <property type="match status" value="1"/>
</dbReference>
<keyword evidence="5 6" id="KW-0804">Transcription</keyword>